<dbReference type="PROSITE" id="PS00018">
    <property type="entry name" value="EF_HAND_1"/>
    <property type="match status" value="3"/>
</dbReference>
<dbReference type="PROSITE" id="PS50222">
    <property type="entry name" value="EF_HAND_2"/>
    <property type="match status" value="4"/>
</dbReference>
<dbReference type="InterPro" id="IPR018247">
    <property type="entry name" value="EF_Hand_1_Ca_BS"/>
</dbReference>
<comment type="caution">
    <text evidence="5">The sequence shown here is derived from an EMBL/GenBank/DDBJ whole genome shotgun (WGS) entry which is preliminary data.</text>
</comment>
<dbReference type="OrthoDB" id="26525at2759"/>
<evidence type="ECO:0000256" key="1">
    <source>
        <dbReference type="ARBA" id="ARBA00022723"/>
    </source>
</evidence>
<protein>
    <submittedName>
        <fullName evidence="5">Putative calcium-binding protein CML18</fullName>
    </submittedName>
</protein>
<name>A0A0K9Q5D6_ZOSMR</name>
<organism evidence="5 6">
    <name type="scientific">Zostera marina</name>
    <name type="common">Eelgrass</name>
    <dbReference type="NCBI Taxonomy" id="29655"/>
    <lineage>
        <taxon>Eukaryota</taxon>
        <taxon>Viridiplantae</taxon>
        <taxon>Streptophyta</taxon>
        <taxon>Embryophyta</taxon>
        <taxon>Tracheophyta</taxon>
        <taxon>Spermatophyta</taxon>
        <taxon>Magnoliopsida</taxon>
        <taxon>Liliopsida</taxon>
        <taxon>Zosteraceae</taxon>
        <taxon>Zostera</taxon>
    </lineage>
</organism>
<dbReference type="GO" id="GO:0005509">
    <property type="term" value="F:calcium ion binding"/>
    <property type="evidence" value="ECO:0007669"/>
    <property type="project" value="InterPro"/>
</dbReference>
<evidence type="ECO:0000256" key="3">
    <source>
        <dbReference type="ARBA" id="ARBA00022837"/>
    </source>
</evidence>
<keyword evidence="3" id="KW-0106">Calcium</keyword>
<feature type="domain" description="EF-hand" evidence="4">
    <location>
        <begin position="85"/>
        <end position="120"/>
    </location>
</feature>
<feature type="domain" description="EF-hand" evidence="4">
    <location>
        <begin position="121"/>
        <end position="152"/>
    </location>
</feature>
<dbReference type="Proteomes" id="UP000036987">
    <property type="component" value="Unassembled WGS sequence"/>
</dbReference>
<reference evidence="6" key="1">
    <citation type="journal article" date="2016" name="Nature">
        <title>The genome of the seagrass Zostera marina reveals angiosperm adaptation to the sea.</title>
        <authorList>
            <person name="Olsen J.L."/>
            <person name="Rouze P."/>
            <person name="Verhelst B."/>
            <person name="Lin Y.-C."/>
            <person name="Bayer T."/>
            <person name="Collen J."/>
            <person name="Dattolo E."/>
            <person name="De Paoli E."/>
            <person name="Dittami S."/>
            <person name="Maumus F."/>
            <person name="Michel G."/>
            <person name="Kersting A."/>
            <person name="Lauritano C."/>
            <person name="Lohaus R."/>
            <person name="Toepel M."/>
            <person name="Tonon T."/>
            <person name="Vanneste K."/>
            <person name="Amirebrahimi M."/>
            <person name="Brakel J."/>
            <person name="Bostroem C."/>
            <person name="Chovatia M."/>
            <person name="Grimwood J."/>
            <person name="Jenkins J.W."/>
            <person name="Jueterbock A."/>
            <person name="Mraz A."/>
            <person name="Stam W.T."/>
            <person name="Tice H."/>
            <person name="Bornberg-Bauer E."/>
            <person name="Green P.J."/>
            <person name="Pearson G.A."/>
            <person name="Procaccini G."/>
            <person name="Duarte C.M."/>
            <person name="Schmutz J."/>
            <person name="Reusch T.B.H."/>
            <person name="Van de Peer Y."/>
        </authorList>
    </citation>
    <scope>NUCLEOTIDE SEQUENCE [LARGE SCALE GENOMIC DNA]</scope>
    <source>
        <strain evidence="6">cv. Finnish</strain>
    </source>
</reference>
<evidence type="ECO:0000256" key="2">
    <source>
        <dbReference type="ARBA" id="ARBA00022737"/>
    </source>
</evidence>
<evidence type="ECO:0000259" key="4">
    <source>
        <dbReference type="PROSITE" id="PS50222"/>
    </source>
</evidence>
<dbReference type="FunFam" id="1.10.238.10:FF:000001">
    <property type="entry name" value="Calmodulin 1"/>
    <property type="match status" value="1"/>
</dbReference>
<dbReference type="InterPro" id="IPR039647">
    <property type="entry name" value="EF_hand_pair_protein_CML-like"/>
</dbReference>
<dbReference type="AlphaFoldDB" id="A0A0K9Q5D6"/>
<dbReference type="SMART" id="SM00054">
    <property type="entry name" value="EFh"/>
    <property type="match status" value="4"/>
</dbReference>
<feature type="domain" description="EF-hand" evidence="4">
    <location>
        <begin position="52"/>
        <end position="82"/>
    </location>
</feature>
<feature type="domain" description="EF-hand" evidence="4">
    <location>
        <begin position="16"/>
        <end position="51"/>
    </location>
</feature>
<keyword evidence="2" id="KW-0677">Repeat</keyword>
<evidence type="ECO:0000313" key="6">
    <source>
        <dbReference type="Proteomes" id="UP000036987"/>
    </source>
</evidence>
<dbReference type="EMBL" id="LFYR01000036">
    <property type="protein sequence ID" value="KMZ76399.1"/>
    <property type="molecule type" value="Genomic_DNA"/>
</dbReference>
<gene>
    <name evidence="5" type="ORF">ZOSMA_102G00110</name>
</gene>
<evidence type="ECO:0000313" key="5">
    <source>
        <dbReference type="EMBL" id="KMZ76399.1"/>
    </source>
</evidence>
<dbReference type="OMA" id="CSVHDCS"/>
<dbReference type="SUPFAM" id="SSF47473">
    <property type="entry name" value="EF-hand"/>
    <property type="match status" value="1"/>
</dbReference>
<accession>A0A0K9Q5D6</accession>
<dbReference type="Gene3D" id="1.10.238.10">
    <property type="entry name" value="EF-hand"/>
    <property type="match status" value="2"/>
</dbReference>
<dbReference type="CDD" id="cd00051">
    <property type="entry name" value="EFh"/>
    <property type="match status" value="1"/>
</dbReference>
<dbReference type="InterPro" id="IPR011992">
    <property type="entry name" value="EF-hand-dom_pair"/>
</dbReference>
<sequence>MSESTAAMVLGKASTDDHGDLEKVFRRIDSNGDGKISPSEMDDLLRSVGSNTCSDEIKQLMKEIDSNRDGFIDMKEFAEFIKDGDDEKQLMDAFKTYDLDGNGRISSKELHKVMKSMGIKCSFSECLKMIKSVDADGDGCVDFKEFKKMMNK</sequence>
<dbReference type="InterPro" id="IPR002048">
    <property type="entry name" value="EF_hand_dom"/>
</dbReference>
<dbReference type="STRING" id="29655.A0A0K9Q5D6"/>
<keyword evidence="1" id="KW-0479">Metal-binding</keyword>
<dbReference type="PANTHER" id="PTHR10891">
    <property type="entry name" value="EF-HAND CALCIUM-BINDING DOMAIN CONTAINING PROTEIN"/>
    <property type="match status" value="1"/>
</dbReference>
<proteinExistence type="predicted"/>
<dbReference type="Pfam" id="PF13499">
    <property type="entry name" value="EF-hand_7"/>
    <property type="match status" value="2"/>
</dbReference>
<keyword evidence="6" id="KW-1185">Reference proteome</keyword>